<accession>A0A1I5M1I5</accession>
<dbReference type="InterPro" id="IPR059177">
    <property type="entry name" value="GH29D-like_dom"/>
</dbReference>
<dbReference type="InterPro" id="IPR013783">
    <property type="entry name" value="Ig-like_fold"/>
</dbReference>
<dbReference type="Gene3D" id="2.60.40.420">
    <property type="entry name" value="Cupredoxins - blue copper proteins"/>
    <property type="match status" value="1"/>
</dbReference>
<dbReference type="Gene3D" id="2.60.40.10">
    <property type="entry name" value="Immunoglobulins"/>
    <property type="match status" value="4"/>
</dbReference>
<evidence type="ECO:0000256" key="2">
    <source>
        <dbReference type="ARBA" id="ARBA00023008"/>
    </source>
</evidence>
<dbReference type="RefSeq" id="WP_092527819.1">
    <property type="nucleotide sequence ID" value="NZ_FOWW01000001.1"/>
</dbReference>
<dbReference type="Pfam" id="PF13290">
    <property type="entry name" value="CHB_HEX_C_1"/>
    <property type="match status" value="1"/>
</dbReference>
<dbReference type="EMBL" id="FOWW01000001">
    <property type="protein sequence ID" value="SFP03313.1"/>
    <property type="molecule type" value="Genomic_DNA"/>
</dbReference>
<keyword evidence="2" id="KW-0186">Copper</keyword>
<dbReference type="GO" id="GO:0046872">
    <property type="term" value="F:metal ion binding"/>
    <property type="evidence" value="ECO:0007669"/>
    <property type="project" value="UniProtKB-KW"/>
</dbReference>
<dbReference type="STRING" id="587909.SAMN05421810_101751"/>
<dbReference type="OrthoDB" id="5243170at2"/>
<dbReference type="Proteomes" id="UP000198727">
    <property type="component" value="Unassembled WGS sequence"/>
</dbReference>
<evidence type="ECO:0000256" key="1">
    <source>
        <dbReference type="ARBA" id="ARBA00022723"/>
    </source>
</evidence>
<feature type="domain" description="GH29D-like beta-sandwich" evidence="3">
    <location>
        <begin position="180"/>
        <end position="243"/>
    </location>
</feature>
<keyword evidence="5" id="KW-1185">Reference proteome</keyword>
<dbReference type="InterPro" id="IPR008972">
    <property type="entry name" value="Cupredoxin"/>
</dbReference>
<gene>
    <name evidence="4" type="ORF">SAMN05421810_101751</name>
</gene>
<proteinExistence type="predicted"/>
<dbReference type="InterPro" id="IPR028871">
    <property type="entry name" value="BlueCu_1_BS"/>
</dbReference>
<dbReference type="InterPro" id="IPR058094">
    <property type="entry name" value="Ig-like_OmpL47-like"/>
</dbReference>
<organism evidence="4 5">
    <name type="scientific">Amycolatopsis arida</name>
    <dbReference type="NCBI Taxonomy" id="587909"/>
    <lineage>
        <taxon>Bacteria</taxon>
        <taxon>Bacillati</taxon>
        <taxon>Actinomycetota</taxon>
        <taxon>Actinomycetes</taxon>
        <taxon>Pseudonocardiales</taxon>
        <taxon>Pseudonocardiaceae</taxon>
        <taxon>Amycolatopsis</taxon>
    </lineage>
</organism>
<dbReference type="NCBIfam" id="NF047446">
    <property type="entry name" value="barrel_OmpL47"/>
    <property type="match status" value="5"/>
</dbReference>
<dbReference type="AlphaFoldDB" id="A0A1I5M1I5"/>
<dbReference type="GO" id="GO:0005975">
    <property type="term" value="P:carbohydrate metabolic process"/>
    <property type="evidence" value="ECO:0007669"/>
    <property type="project" value="UniProtKB-ARBA"/>
</dbReference>
<evidence type="ECO:0000313" key="4">
    <source>
        <dbReference type="EMBL" id="SFP03313.1"/>
    </source>
</evidence>
<keyword evidence="1" id="KW-0479">Metal-binding</keyword>
<evidence type="ECO:0000259" key="3">
    <source>
        <dbReference type="Pfam" id="PF13290"/>
    </source>
</evidence>
<protein>
    <submittedName>
        <fullName evidence="4">Ig-like domain (Group 3)</fullName>
    </submittedName>
</protein>
<evidence type="ECO:0000313" key="5">
    <source>
        <dbReference type="Proteomes" id="UP000198727"/>
    </source>
</evidence>
<name>A0A1I5M1I5_9PSEU</name>
<dbReference type="PROSITE" id="PS00196">
    <property type="entry name" value="COPPER_BLUE"/>
    <property type="match status" value="1"/>
</dbReference>
<dbReference type="SUPFAM" id="SSF49503">
    <property type="entry name" value="Cupredoxins"/>
    <property type="match status" value="1"/>
</dbReference>
<sequence>MFSRLLARRSGAARGTAVAVLVAALAALWLPTSAASQSGAARSGAPTAAAEQVLRWTANDSLTEYPIAPTTATAGPATIVFENSLATGNTTGMAHTLTFDTSSPGYNHDVDLNIVASPFDAKNGLHEAQVTLTPGTYRYYCAMPGHGEMAGVLEVTDDGGGDDTTPPSVAAAVSGDQDADGNYVGSATVTVSAEDAGSGVASVEYAMDGAAFQPYTGPVTVDQVGEHTVRFRATDRAGNVSEVGSVSFGVVEPAPADTTPPVVTASVSGDQDAEGNYVGSATVTVSAEDAGSGVASVEYEVDDTGFQPYSGPVTVDRPGDHSVQYRATDNAGNLSETGSVLFSVVEPTPDDTTPPVVTASVSGDQDAEGNYVGSATVAISARDAGSGVASVEYAVHAGHFVPYTGPVTVDQVGEHTVWFRAADNAGNVSEVGSVLFTVVEPAPGDTTPPEVSATVAGDQDADGNYVGAATVTISARDTVSGVDTLTHALDGGSFQPYTAPVVVSAPGEHTVRYRATDHAGNASEVGSVSFTVVEPAPDDTTPPTVSASVAGDQDAEGHYVGSATVTVSAVDAGSGVASVEYELDGAGFGDYGGPVVVTSPGEHTVRFRATDRGGNASEIGSVTFTVVAADSDACPGSDVRPTVVIGNHDSTVANVDTGNGCTINDLIDEHGEYANHGQFVKHVRQVTADLVARGVISEQERARIVRAAARSDVGKNGE</sequence>
<reference evidence="5" key="1">
    <citation type="submission" date="2016-10" db="EMBL/GenBank/DDBJ databases">
        <authorList>
            <person name="Varghese N."/>
            <person name="Submissions S."/>
        </authorList>
    </citation>
    <scope>NUCLEOTIDE SEQUENCE [LARGE SCALE GENOMIC DNA]</scope>
    <source>
        <strain evidence="5">CGMCC 4.5579</strain>
    </source>
</reference>